<gene>
    <name evidence="1" type="ORF">BDM02DRAFT_3081534</name>
</gene>
<comment type="caution">
    <text evidence="1">The sequence shown here is derived from an EMBL/GenBank/DDBJ whole genome shotgun (WGS) entry which is preliminary data.</text>
</comment>
<protein>
    <submittedName>
        <fullName evidence="1">D-lactaldehyde dehydrogenase</fullName>
    </submittedName>
</protein>
<accession>A0ACB6ZPC8</accession>
<proteinExistence type="predicted"/>
<dbReference type="EMBL" id="MU117975">
    <property type="protein sequence ID" value="KAF9651439.1"/>
    <property type="molecule type" value="Genomic_DNA"/>
</dbReference>
<evidence type="ECO:0000313" key="1">
    <source>
        <dbReference type="EMBL" id="KAF9651439.1"/>
    </source>
</evidence>
<name>A0ACB6ZPC8_THEGA</name>
<dbReference type="Proteomes" id="UP000886501">
    <property type="component" value="Unassembled WGS sequence"/>
</dbReference>
<keyword evidence="2" id="KW-1185">Reference proteome</keyword>
<sequence>MPVIAPGSKVLVTGANGFAAIHIVDVLLKRGYSVRATIRSESKGTHLRKIFGKYGDKLELVVVPDITKDDAFDGVLDELDAILHTASPFHLDADDPEELIRPAVNGTLSVLKSAIKAPGKIKRIIIFSSVVSIGISRVNSEYTEEEWNDEAVDDVKVKGKESNGLTKYMASKTLAERAAWELYYKHKASLPWDLAAINPSYIFGPNLHEVDKPENLNASSQRLFNMFFKPIFSEKELHRATGWVDVRDVAEAHVAALEKEEAADERIIVSAPSVPNQEFIEAAKRAATSLGIEGVQAGIRDYDLAKVKDFVTFNEKKRNRILGIKITSVDDSIRDTIADFKQKGW</sequence>
<reference evidence="1" key="2">
    <citation type="journal article" date="2020" name="Nat. Commun.">
        <title>Large-scale genome sequencing of mycorrhizal fungi provides insights into the early evolution of symbiotic traits.</title>
        <authorList>
            <person name="Miyauchi S."/>
            <person name="Kiss E."/>
            <person name="Kuo A."/>
            <person name="Drula E."/>
            <person name="Kohler A."/>
            <person name="Sanchez-Garcia M."/>
            <person name="Morin E."/>
            <person name="Andreopoulos B."/>
            <person name="Barry K.W."/>
            <person name="Bonito G."/>
            <person name="Buee M."/>
            <person name="Carver A."/>
            <person name="Chen C."/>
            <person name="Cichocki N."/>
            <person name="Clum A."/>
            <person name="Culley D."/>
            <person name="Crous P.W."/>
            <person name="Fauchery L."/>
            <person name="Girlanda M."/>
            <person name="Hayes R.D."/>
            <person name="Keri Z."/>
            <person name="LaButti K."/>
            <person name="Lipzen A."/>
            <person name="Lombard V."/>
            <person name="Magnuson J."/>
            <person name="Maillard F."/>
            <person name="Murat C."/>
            <person name="Nolan M."/>
            <person name="Ohm R.A."/>
            <person name="Pangilinan J."/>
            <person name="Pereira M.F."/>
            <person name="Perotto S."/>
            <person name="Peter M."/>
            <person name="Pfister S."/>
            <person name="Riley R."/>
            <person name="Sitrit Y."/>
            <person name="Stielow J.B."/>
            <person name="Szollosi G."/>
            <person name="Zifcakova L."/>
            <person name="Stursova M."/>
            <person name="Spatafora J.W."/>
            <person name="Tedersoo L."/>
            <person name="Vaario L.M."/>
            <person name="Yamada A."/>
            <person name="Yan M."/>
            <person name="Wang P."/>
            <person name="Xu J."/>
            <person name="Bruns T."/>
            <person name="Baldrian P."/>
            <person name="Vilgalys R."/>
            <person name="Dunand C."/>
            <person name="Henrissat B."/>
            <person name="Grigoriev I.V."/>
            <person name="Hibbett D."/>
            <person name="Nagy L.G."/>
            <person name="Martin F.M."/>
        </authorList>
    </citation>
    <scope>NUCLEOTIDE SEQUENCE</scope>
    <source>
        <strain evidence="1">P2</strain>
    </source>
</reference>
<organism evidence="1 2">
    <name type="scientific">Thelephora ganbajun</name>
    <name type="common">Ganba fungus</name>
    <dbReference type="NCBI Taxonomy" id="370292"/>
    <lineage>
        <taxon>Eukaryota</taxon>
        <taxon>Fungi</taxon>
        <taxon>Dikarya</taxon>
        <taxon>Basidiomycota</taxon>
        <taxon>Agaricomycotina</taxon>
        <taxon>Agaricomycetes</taxon>
        <taxon>Thelephorales</taxon>
        <taxon>Thelephoraceae</taxon>
        <taxon>Thelephora</taxon>
    </lineage>
</organism>
<feature type="non-terminal residue" evidence="1">
    <location>
        <position position="345"/>
    </location>
</feature>
<reference evidence="1" key="1">
    <citation type="submission" date="2019-10" db="EMBL/GenBank/DDBJ databases">
        <authorList>
            <consortium name="DOE Joint Genome Institute"/>
            <person name="Kuo A."/>
            <person name="Miyauchi S."/>
            <person name="Kiss E."/>
            <person name="Drula E."/>
            <person name="Kohler A."/>
            <person name="Sanchez-Garcia M."/>
            <person name="Andreopoulos B."/>
            <person name="Barry K.W."/>
            <person name="Bonito G."/>
            <person name="Buee M."/>
            <person name="Carver A."/>
            <person name="Chen C."/>
            <person name="Cichocki N."/>
            <person name="Clum A."/>
            <person name="Culley D."/>
            <person name="Crous P.W."/>
            <person name="Fauchery L."/>
            <person name="Girlanda M."/>
            <person name="Hayes R."/>
            <person name="Keri Z."/>
            <person name="Labutti K."/>
            <person name="Lipzen A."/>
            <person name="Lombard V."/>
            <person name="Magnuson J."/>
            <person name="Maillard F."/>
            <person name="Morin E."/>
            <person name="Murat C."/>
            <person name="Nolan M."/>
            <person name="Ohm R."/>
            <person name="Pangilinan J."/>
            <person name="Pereira M."/>
            <person name="Perotto S."/>
            <person name="Peter M."/>
            <person name="Riley R."/>
            <person name="Sitrit Y."/>
            <person name="Stielow B."/>
            <person name="Szollosi G."/>
            <person name="Zifcakova L."/>
            <person name="Stursova M."/>
            <person name="Spatafora J.W."/>
            <person name="Tedersoo L."/>
            <person name="Vaario L.-M."/>
            <person name="Yamada A."/>
            <person name="Yan M."/>
            <person name="Wang P."/>
            <person name="Xu J."/>
            <person name="Bruns T."/>
            <person name="Baldrian P."/>
            <person name="Vilgalys R."/>
            <person name="Henrissat B."/>
            <person name="Grigoriev I.V."/>
            <person name="Hibbett D."/>
            <person name="Nagy L.G."/>
            <person name="Martin F.M."/>
        </authorList>
    </citation>
    <scope>NUCLEOTIDE SEQUENCE</scope>
    <source>
        <strain evidence="1">P2</strain>
    </source>
</reference>
<evidence type="ECO:0000313" key="2">
    <source>
        <dbReference type="Proteomes" id="UP000886501"/>
    </source>
</evidence>